<feature type="domain" description="DUF3298" evidence="1">
    <location>
        <begin position="158"/>
        <end position="233"/>
    </location>
</feature>
<dbReference type="Gene3D" id="3.90.640.20">
    <property type="entry name" value="Heat-shock cognate protein, ATPase"/>
    <property type="match status" value="1"/>
</dbReference>
<evidence type="ECO:0000259" key="2">
    <source>
        <dbReference type="Pfam" id="PF13739"/>
    </source>
</evidence>
<dbReference type="Proteomes" id="UP000191154">
    <property type="component" value="Unassembled WGS sequence"/>
</dbReference>
<evidence type="ECO:0000313" key="4">
    <source>
        <dbReference type="Proteomes" id="UP000191154"/>
    </source>
</evidence>
<comment type="caution">
    <text evidence="3">The sequence shown here is derived from an EMBL/GenBank/DDBJ whole genome shotgun (WGS) entry which is preliminary data.</text>
</comment>
<evidence type="ECO:0000313" key="3">
    <source>
        <dbReference type="EMBL" id="OOM11353.1"/>
    </source>
</evidence>
<dbReference type="InterPro" id="IPR021729">
    <property type="entry name" value="DUF3298"/>
</dbReference>
<sequence length="241" mass="27941">MGYIVNVIGALGISLMLSTAYPQQLLINSELQISSEFRIVEKSIRKDLDYLKEDIKIPQLMGGNDEKKINLINSIINKNILPKANEAEEIAKQYFDINVQEKLRFPYEVYSTYNITSDKNSFVSFYDDYYEYLGGAHGLTTRTSYTIDKKKEELLNLKNLFAAGYNYTDIINNEIREQIKKNPQDYFDSGSEFKGIGENQSFYIEDDNLVIYYQLYEIAPYVKGIPEFKIPLSTFGKNFIY</sequence>
<organism evidence="3 4">
    <name type="scientific">Clostridium saccharobutylicum</name>
    <dbReference type="NCBI Taxonomy" id="169679"/>
    <lineage>
        <taxon>Bacteria</taxon>
        <taxon>Bacillati</taxon>
        <taxon>Bacillota</taxon>
        <taxon>Clostridia</taxon>
        <taxon>Eubacteriales</taxon>
        <taxon>Clostridiaceae</taxon>
        <taxon>Clostridium</taxon>
    </lineage>
</organism>
<protein>
    <submittedName>
        <fullName evidence="3">Anti-sigma-V factor RsiV</fullName>
    </submittedName>
</protein>
<dbReference type="AlphaFoldDB" id="A0A1S8N4M3"/>
<dbReference type="Pfam" id="PF13739">
    <property type="entry name" value="PdaC"/>
    <property type="match status" value="1"/>
</dbReference>
<gene>
    <name evidence="3" type="primary">rsiV</name>
    <name evidence="3" type="ORF">CLOSAC_29130</name>
</gene>
<evidence type="ECO:0000259" key="1">
    <source>
        <dbReference type="Pfam" id="PF11738"/>
    </source>
</evidence>
<reference evidence="3 4" key="1">
    <citation type="submission" date="2016-05" db="EMBL/GenBank/DDBJ databases">
        <title>Microbial solvent formation.</title>
        <authorList>
            <person name="Poehlein A."/>
            <person name="Montoya Solano J.D."/>
            <person name="Flitsch S."/>
            <person name="Krabben P."/>
            <person name="Duerre P."/>
            <person name="Daniel R."/>
        </authorList>
    </citation>
    <scope>NUCLEOTIDE SEQUENCE [LARGE SCALE GENOMIC DNA]</scope>
    <source>
        <strain evidence="3 4">L1-8</strain>
    </source>
</reference>
<dbReference type="STRING" id="169679.CSACC_03270"/>
<dbReference type="InterPro" id="IPR025303">
    <property type="entry name" value="PdaC"/>
</dbReference>
<name>A0A1S8N4M3_CLOSA</name>
<dbReference type="EMBL" id="LZYZ01000005">
    <property type="protein sequence ID" value="OOM11353.1"/>
    <property type="molecule type" value="Genomic_DNA"/>
</dbReference>
<dbReference type="Gene3D" id="3.30.565.40">
    <property type="entry name" value="Fervidobacterium nodosum Rt17-B1 like"/>
    <property type="match status" value="1"/>
</dbReference>
<accession>A0A1S8N4M3</accession>
<dbReference type="InterPro" id="IPR037126">
    <property type="entry name" value="PdaC/RsiV-like_sf"/>
</dbReference>
<dbReference type="Pfam" id="PF11738">
    <property type="entry name" value="DUF3298"/>
    <property type="match status" value="1"/>
</dbReference>
<feature type="domain" description="Deacetylase PdaC" evidence="2">
    <location>
        <begin position="45"/>
        <end position="140"/>
    </location>
</feature>
<proteinExistence type="predicted"/>
<dbReference type="RefSeq" id="WP_077866009.1">
    <property type="nucleotide sequence ID" value="NZ_LZYZ01000005.1"/>
</dbReference>